<sequence>MGLKVSKHRVDHGEGSFLVAGISGVVDLFTSPKLWTELVVEEIDEGAFLVVLDLERVESLDHHGLGVLAGALAKVRANGGALALAGVGETVLDALELARFDEIIPIADTVEEAIAMASGEEPAP</sequence>
<dbReference type="Proteomes" id="UP000218505">
    <property type="component" value="Chromosome"/>
</dbReference>
<dbReference type="KEGG" id="apre:CNX65_34815"/>
<evidence type="ECO:0000256" key="1">
    <source>
        <dbReference type="ARBA" id="ARBA00009013"/>
    </source>
</evidence>
<dbReference type="CDD" id="cd07043">
    <property type="entry name" value="STAS_anti-anti-sigma_factors"/>
    <property type="match status" value="1"/>
</dbReference>
<dbReference type="AlphaFoldDB" id="A0A290ZFQ6"/>
<evidence type="ECO:0000256" key="2">
    <source>
        <dbReference type="RuleBase" id="RU003749"/>
    </source>
</evidence>
<dbReference type="PANTHER" id="PTHR33495:SF2">
    <property type="entry name" value="ANTI-SIGMA FACTOR ANTAGONIST TM_1081-RELATED"/>
    <property type="match status" value="1"/>
</dbReference>
<dbReference type="PANTHER" id="PTHR33495">
    <property type="entry name" value="ANTI-SIGMA FACTOR ANTAGONIST TM_1081-RELATED-RELATED"/>
    <property type="match status" value="1"/>
</dbReference>
<dbReference type="InterPro" id="IPR003658">
    <property type="entry name" value="Anti-sigma_ant"/>
</dbReference>
<comment type="similarity">
    <text evidence="1 2">Belongs to the anti-sigma-factor antagonist family.</text>
</comment>
<name>A0A290ZFQ6_9PSEU</name>
<dbReference type="Gene3D" id="3.30.750.24">
    <property type="entry name" value="STAS domain"/>
    <property type="match status" value="1"/>
</dbReference>
<dbReference type="Pfam" id="PF01740">
    <property type="entry name" value="STAS"/>
    <property type="match status" value="1"/>
</dbReference>
<proteinExistence type="inferred from homology"/>
<dbReference type="NCBIfam" id="TIGR00377">
    <property type="entry name" value="ant_ant_sig"/>
    <property type="match status" value="1"/>
</dbReference>
<evidence type="ECO:0000313" key="5">
    <source>
        <dbReference type="Proteomes" id="UP000218505"/>
    </source>
</evidence>
<organism evidence="4 5">
    <name type="scientific">Actinosynnema pretiosum</name>
    <dbReference type="NCBI Taxonomy" id="42197"/>
    <lineage>
        <taxon>Bacteria</taxon>
        <taxon>Bacillati</taxon>
        <taxon>Actinomycetota</taxon>
        <taxon>Actinomycetes</taxon>
        <taxon>Pseudonocardiales</taxon>
        <taxon>Pseudonocardiaceae</taxon>
        <taxon>Actinosynnema</taxon>
    </lineage>
</organism>
<accession>A0A290ZFQ6</accession>
<feature type="domain" description="STAS" evidence="3">
    <location>
        <begin position="16"/>
        <end position="117"/>
    </location>
</feature>
<dbReference type="PROSITE" id="PS50801">
    <property type="entry name" value="STAS"/>
    <property type="match status" value="1"/>
</dbReference>
<dbReference type="InterPro" id="IPR002645">
    <property type="entry name" value="STAS_dom"/>
</dbReference>
<evidence type="ECO:0000313" key="4">
    <source>
        <dbReference type="EMBL" id="ATE57846.1"/>
    </source>
</evidence>
<dbReference type="EMBL" id="CP023445">
    <property type="protein sequence ID" value="ATE57846.1"/>
    <property type="molecule type" value="Genomic_DNA"/>
</dbReference>
<dbReference type="RefSeq" id="WP_096497487.1">
    <property type="nucleotide sequence ID" value="NZ_CP023445.1"/>
</dbReference>
<dbReference type="SUPFAM" id="SSF52091">
    <property type="entry name" value="SpoIIaa-like"/>
    <property type="match status" value="1"/>
</dbReference>
<reference evidence="4" key="1">
    <citation type="submission" date="2017-09" db="EMBL/GenBank/DDBJ databases">
        <title>Complete Genome Sequence of ansamitocin-producing Bacterium Actinosynnema pretiosum X47.</title>
        <authorList>
            <person name="Cao G."/>
            <person name="Zong G."/>
            <person name="Zhong C."/>
            <person name="Fu J."/>
        </authorList>
    </citation>
    <scope>NUCLEOTIDE SEQUENCE [LARGE SCALE GENOMIC DNA]</scope>
    <source>
        <strain evidence="4">X47</strain>
    </source>
</reference>
<dbReference type="InterPro" id="IPR036513">
    <property type="entry name" value="STAS_dom_sf"/>
</dbReference>
<protein>
    <recommendedName>
        <fullName evidence="2">Anti-sigma factor antagonist</fullName>
    </recommendedName>
</protein>
<evidence type="ECO:0000259" key="3">
    <source>
        <dbReference type="PROSITE" id="PS50801"/>
    </source>
</evidence>
<dbReference type="GO" id="GO:0043856">
    <property type="term" value="F:anti-sigma factor antagonist activity"/>
    <property type="evidence" value="ECO:0007669"/>
    <property type="project" value="InterPro"/>
</dbReference>
<keyword evidence="5" id="KW-1185">Reference proteome</keyword>
<gene>
    <name evidence="4" type="ORF">CNX65_34815</name>
</gene>